<accession>A0A2P4YN45</accession>
<protein>
    <submittedName>
        <fullName evidence="1">Uncharacterized protein</fullName>
    </submittedName>
</protein>
<gene>
    <name evidence="1" type="ORF">PHPALM_3137</name>
</gene>
<proteinExistence type="predicted"/>
<evidence type="ECO:0000313" key="1">
    <source>
        <dbReference type="EMBL" id="POM79233.1"/>
    </source>
</evidence>
<evidence type="ECO:0000313" key="2">
    <source>
        <dbReference type="Proteomes" id="UP000237271"/>
    </source>
</evidence>
<comment type="caution">
    <text evidence="1">The sequence shown here is derived from an EMBL/GenBank/DDBJ whole genome shotgun (WGS) entry which is preliminary data.</text>
</comment>
<sequence>MKFITSIRPSSGSTTVDYLMHPSKQIFAFIMEYLTIDLLAPYAD</sequence>
<dbReference type="AlphaFoldDB" id="A0A2P4YN45"/>
<organism evidence="1 2">
    <name type="scientific">Phytophthora palmivora</name>
    <dbReference type="NCBI Taxonomy" id="4796"/>
    <lineage>
        <taxon>Eukaryota</taxon>
        <taxon>Sar</taxon>
        <taxon>Stramenopiles</taxon>
        <taxon>Oomycota</taxon>
        <taxon>Peronosporomycetes</taxon>
        <taxon>Peronosporales</taxon>
        <taxon>Peronosporaceae</taxon>
        <taxon>Phytophthora</taxon>
    </lineage>
</organism>
<dbReference type="Proteomes" id="UP000237271">
    <property type="component" value="Unassembled WGS sequence"/>
</dbReference>
<keyword evidence="2" id="KW-1185">Reference proteome</keyword>
<dbReference type="EMBL" id="NCKW01001822">
    <property type="protein sequence ID" value="POM79233.1"/>
    <property type="molecule type" value="Genomic_DNA"/>
</dbReference>
<reference evidence="1 2" key="1">
    <citation type="journal article" date="2017" name="Genome Biol. Evol.">
        <title>Phytophthora megakarya and P. palmivora, closely related causal agents of cacao black pod rot, underwent increases in genome sizes and gene numbers by different mechanisms.</title>
        <authorList>
            <person name="Ali S.S."/>
            <person name="Shao J."/>
            <person name="Lary D.J."/>
            <person name="Kronmiller B."/>
            <person name="Shen D."/>
            <person name="Strem M.D."/>
            <person name="Amoako-Attah I."/>
            <person name="Akrofi A.Y."/>
            <person name="Begoude B.A."/>
            <person name="Ten Hoopen G.M."/>
            <person name="Coulibaly K."/>
            <person name="Kebe B.I."/>
            <person name="Melnick R.L."/>
            <person name="Guiltinan M.J."/>
            <person name="Tyler B.M."/>
            <person name="Meinhardt L.W."/>
            <person name="Bailey B.A."/>
        </authorList>
    </citation>
    <scope>NUCLEOTIDE SEQUENCE [LARGE SCALE GENOMIC DNA]</scope>
    <source>
        <strain evidence="2">sbr112.9</strain>
    </source>
</reference>
<name>A0A2P4YN45_9STRA</name>